<dbReference type="Pfam" id="PF00646">
    <property type="entry name" value="F-box"/>
    <property type="match status" value="1"/>
</dbReference>
<dbReference type="Gene3D" id="3.80.10.10">
    <property type="entry name" value="Ribonuclease Inhibitor"/>
    <property type="match status" value="1"/>
</dbReference>
<dbReference type="InterPro" id="IPR036047">
    <property type="entry name" value="F-box-like_dom_sf"/>
</dbReference>
<organism evidence="3 4">
    <name type="scientific">Saponaria officinalis</name>
    <name type="common">Common soapwort</name>
    <name type="synonym">Lychnis saponaria</name>
    <dbReference type="NCBI Taxonomy" id="3572"/>
    <lineage>
        <taxon>Eukaryota</taxon>
        <taxon>Viridiplantae</taxon>
        <taxon>Streptophyta</taxon>
        <taxon>Embryophyta</taxon>
        <taxon>Tracheophyta</taxon>
        <taxon>Spermatophyta</taxon>
        <taxon>Magnoliopsida</taxon>
        <taxon>eudicotyledons</taxon>
        <taxon>Gunneridae</taxon>
        <taxon>Pentapetalae</taxon>
        <taxon>Caryophyllales</taxon>
        <taxon>Caryophyllaceae</taxon>
        <taxon>Caryophylleae</taxon>
        <taxon>Saponaria</taxon>
    </lineage>
</organism>
<evidence type="ECO:0000313" key="4">
    <source>
        <dbReference type="Proteomes" id="UP001443914"/>
    </source>
</evidence>
<sequence>MSQPSTSNQSQINSSKNKKKNRYKKKNKNKIKFKTPNWLELPEDLWFIILLKLKTIDIIENVQKVCTLFRKICKQPEMFKIIDMYLPDSYIELTFDVNVMTRFAVDCSDGGLIDIHLKYFCDDQTLMYIVERSKNLKHLRLGHYIKISDEGLIEAVKRLPKLEELETVVCTFTHETFEAVGHACPSLKSFSLNDVGSKRYRYAGDAEAFAIARSMPNLRRLQLTGNCLTNEGLNAILDGCCLLLSLDIRSCVDIDLSGDLGLRCERIKNVRCFRFCIDEDIGAKQRSILH</sequence>
<dbReference type="InterPro" id="IPR006553">
    <property type="entry name" value="Leu-rich_rpt_Cys-con_subtyp"/>
</dbReference>
<proteinExistence type="predicted"/>
<feature type="compositionally biased region" description="Basic residues" evidence="1">
    <location>
        <begin position="16"/>
        <end position="26"/>
    </location>
</feature>
<dbReference type="InterPro" id="IPR032675">
    <property type="entry name" value="LRR_dom_sf"/>
</dbReference>
<comment type="caution">
    <text evidence="3">The sequence shown here is derived from an EMBL/GenBank/DDBJ whole genome shotgun (WGS) entry which is preliminary data.</text>
</comment>
<evidence type="ECO:0000256" key="1">
    <source>
        <dbReference type="SAM" id="MobiDB-lite"/>
    </source>
</evidence>
<dbReference type="SMART" id="SM00367">
    <property type="entry name" value="LRR_CC"/>
    <property type="match status" value="2"/>
</dbReference>
<dbReference type="Proteomes" id="UP001443914">
    <property type="component" value="Unassembled WGS sequence"/>
</dbReference>
<keyword evidence="4" id="KW-1185">Reference proteome</keyword>
<accession>A0AAW1I3P0</accession>
<dbReference type="PROSITE" id="PS50181">
    <property type="entry name" value="FBOX"/>
    <property type="match status" value="1"/>
</dbReference>
<dbReference type="SUPFAM" id="SSF81383">
    <property type="entry name" value="F-box domain"/>
    <property type="match status" value="1"/>
</dbReference>
<dbReference type="Gene3D" id="1.20.1280.50">
    <property type="match status" value="1"/>
</dbReference>
<dbReference type="SUPFAM" id="SSF52047">
    <property type="entry name" value="RNI-like"/>
    <property type="match status" value="1"/>
</dbReference>
<protein>
    <recommendedName>
        <fullName evidence="2">F-box domain-containing protein</fullName>
    </recommendedName>
</protein>
<gene>
    <name evidence="3" type="ORF">RND81_10G121300</name>
</gene>
<evidence type="ECO:0000313" key="3">
    <source>
        <dbReference type="EMBL" id="KAK9683178.1"/>
    </source>
</evidence>
<dbReference type="CDD" id="cd22164">
    <property type="entry name" value="F-box_AtSKIP19-like"/>
    <property type="match status" value="1"/>
</dbReference>
<dbReference type="EMBL" id="JBDFQZ010000010">
    <property type="protein sequence ID" value="KAK9683178.1"/>
    <property type="molecule type" value="Genomic_DNA"/>
</dbReference>
<feature type="region of interest" description="Disordered" evidence="1">
    <location>
        <begin position="1"/>
        <end position="26"/>
    </location>
</feature>
<dbReference type="PANTHER" id="PTHR38926">
    <property type="entry name" value="F-BOX DOMAIN CONTAINING PROTEIN, EXPRESSED"/>
    <property type="match status" value="1"/>
</dbReference>
<dbReference type="AlphaFoldDB" id="A0AAW1I3P0"/>
<reference evidence="3" key="1">
    <citation type="submission" date="2024-03" db="EMBL/GenBank/DDBJ databases">
        <title>WGS assembly of Saponaria officinalis var. Norfolk2.</title>
        <authorList>
            <person name="Jenkins J."/>
            <person name="Shu S."/>
            <person name="Grimwood J."/>
            <person name="Barry K."/>
            <person name="Goodstein D."/>
            <person name="Schmutz J."/>
            <person name="Leebens-Mack J."/>
            <person name="Osbourn A."/>
        </authorList>
    </citation>
    <scope>NUCLEOTIDE SEQUENCE [LARGE SCALE GENOMIC DNA]</scope>
    <source>
        <strain evidence="3">JIC</strain>
    </source>
</reference>
<evidence type="ECO:0000259" key="2">
    <source>
        <dbReference type="PROSITE" id="PS50181"/>
    </source>
</evidence>
<name>A0AAW1I3P0_SAPOF</name>
<dbReference type="PANTHER" id="PTHR38926:SF2">
    <property type="entry name" value="F-BOX_LRR-REPEAT PROTEIN 21-RELATED"/>
    <property type="match status" value="1"/>
</dbReference>
<dbReference type="InterPro" id="IPR001810">
    <property type="entry name" value="F-box_dom"/>
</dbReference>
<feature type="domain" description="F-box" evidence="2">
    <location>
        <begin position="35"/>
        <end position="82"/>
    </location>
</feature>
<feature type="compositionally biased region" description="Low complexity" evidence="1">
    <location>
        <begin position="1"/>
        <end position="15"/>
    </location>
</feature>